<feature type="region of interest" description="Disordered" evidence="1">
    <location>
        <begin position="239"/>
        <end position="262"/>
    </location>
</feature>
<dbReference type="PROSITE" id="PS50003">
    <property type="entry name" value="PH_DOMAIN"/>
    <property type="match status" value="1"/>
</dbReference>
<dbReference type="InterPro" id="IPR011993">
    <property type="entry name" value="PH-like_dom_sf"/>
</dbReference>
<organism evidence="4">
    <name type="scientific">Spumella elongata</name>
    <dbReference type="NCBI Taxonomy" id="89044"/>
    <lineage>
        <taxon>Eukaryota</taxon>
        <taxon>Sar</taxon>
        <taxon>Stramenopiles</taxon>
        <taxon>Ochrophyta</taxon>
        <taxon>Chrysophyceae</taxon>
        <taxon>Chromulinales</taxon>
        <taxon>Chromulinaceae</taxon>
        <taxon>Spumella</taxon>
    </lineage>
</organism>
<dbReference type="Gene3D" id="2.30.29.30">
    <property type="entry name" value="Pleckstrin-homology domain (PH domain)/Phosphotyrosine-binding domain (PTB)"/>
    <property type="match status" value="1"/>
</dbReference>
<proteinExistence type="predicted"/>
<name>A0A7S3HGN6_9STRA</name>
<evidence type="ECO:0000313" key="4">
    <source>
        <dbReference type="EMBL" id="CAE0294992.1"/>
    </source>
</evidence>
<dbReference type="SMART" id="SM00233">
    <property type="entry name" value="PH"/>
    <property type="match status" value="1"/>
</dbReference>
<feature type="transmembrane region" description="Helical" evidence="2">
    <location>
        <begin position="70"/>
        <end position="101"/>
    </location>
</feature>
<dbReference type="Pfam" id="PF00169">
    <property type="entry name" value="PH"/>
    <property type="match status" value="1"/>
</dbReference>
<dbReference type="AlphaFoldDB" id="A0A7S3HGN6"/>
<gene>
    <name evidence="4" type="ORF">SELO1098_LOCUS23844</name>
</gene>
<sequence>MNRANQQALFQQTNQGLLSIRQSEVNYYQSLNVAFGTQAALIGGFTYGVFTQNQINYENGYNAEDIIADVYWIISAITIALSVHVILCTMLMQVLGPGLALNGPVGSMARATEGMRLEQQQIIVSFIAMMITFSAATVLSCWVVMSFEASVGCSISFAVAACYWYKYCERIYLRFYWESEDAGWKPRSGSFDPNEEDPAAQTENPLTKANSYMSKQQTKANKKSKNGLFRMIFGTKRTKSTAGEENDQRSRSNSAGSYQPPLMTNITTTNILQRTLTNTSFSSEVPGMPINPNWAATSTSRGVIMEGYLTKRGGNAQKFLNRSEPWERRYFTLTSAGNLYIYKNRHEYRNDHKNPIYTRPLRLSDYYIEVNNFDDEIRESITTESDFVTGKSEGGLQRSLLTVNNITVPDDSEIKPFRFQMTLILREHVDGVVQLNDSGVSARTLPTNKQSRYRDHWVLRCDTEEELQHWVHMMQDLCPSSFRQI</sequence>
<feature type="domain" description="PH" evidence="3">
    <location>
        <begin position="302"/>
        <end position="479"/>
    </location>
</feature>
<reference evidence="4" key="1">
    <citation type="submission" date="2021-01" db="EMBL/GenBank/DDBJ databases">
        <authorList>
            <person name="Corre E."/>
            <person name="Pelletier E."/>
            <person name="Niang G."/>
            <person name="Scheremetjew M."/>
            <person name="Finn R."/>
            <person name="Kale V."/>
            <person name="Holt S."/>
            <person name="Cochrane G."/>
            <person name="Meng A."/>
            <person name="Brown T."/>
            <person name="Cohen L."/>
        </authorList>
    </citation>
    <scope>NUCLEOTIDE SEQUENCE</scope>
    <source>
        <strain evidence="4">CCAP 955/1</strain>
    </source>
</reference>
<feature type="transmembrane region" description="Helical" evidence="2">
    <location>
        <begin position="31"/>
        <end position="50"/>
    </location>
</feature>
<keyword evidence="2" id="KW-1133">Transmembrane helix</keyword>
<feature type="compositionally biased region" description="Polar residues" evidence="1">
    <location>
        <begin position="201"/>
        <end position="219"/>
    </location>
</feature>
<evidence type="ECO:0000256" key="2">
    <source>
        <dbReference type="SAM" id="Phobius"/>
    </source>
</evidence>
<keyword evidence="2" id="KW-0812">Transmembrane</keyword>
<dbReference type="InterPro" id="IPR001849">
    <property type="entry name" value="PH_domain"/>
</dbReference>
<feature type="transmembrane region" description="Helical" evidence="2">
    <location>
        <begin position="122"/>
        <end position="145"/>
    </location>
</feature>
<evidence type="ECO:0000256" key="1">
    <source>
        <dbReference type="SAM" id="MobiDB-lite"/>
    </source>
</evidence>
<feature type="region of interest" description="Disordered" evidence="1">
    <location>
        <begin position="186"/>
        <end position="223"/>
    </location>
</feature>
<accession>A0A7S3HGN6</accession>
<dbReference type="EMBL" id="HBIC01046732">
    <property type="protein sequence ID" value="CAE0294992.1"/>
    <property type="molecule type" value="Transcribed_RNA"/>
</dbReference>
<feature type="compositionally biased region" description="Polar residues" evidence="1">
    <location>
        <begin position="251"/>
        <end position="262"/>
    </location>
</feature>
<evidence type="ECO:0000259" key="3">
    <source>
        <dbReference type="PROSITE" id="PS50003"/>
    </source>
</evidence>
<keyword evidence="2" id="KW-0472">Membrane</keyword>
<dbReference type="SUPFAM" id="SSF50729">
    <property type="entry name" value="PH domain-like"/>
    <property type="match status" value="1"/>
</dbReference>
<protein>
    <recommendedName>
        <fullName evidence="3">PH domain-containing protein</fullName>
    </recommendedName>
</protein>